<feature type="transmembrane region" description="Helical" evidence="1">
    <location>
        <begin position="182"/>
        <end position="205"/>
    </location>
</feature>
<keyword evidence="1" id="KW-0812">Transmembrane</keyword>
<feature type="transmembrane region" description="Helical" evidence="1">
    <location>
        <begin position="103"/>
        <end position="122"/>
    </location>
</feature>
<accession>A0A1I3GYF9</accession>
<gene>
    <name evidence="2" type="ORF">SAMN05192543_102757</name>
</gene>
<proteinExistence type="predicted"/>
<dbReference type="EMBL" id="FOQU01000002">
    <property type="protein sequence ID" value="SFI28524.1"/>
    <property type="molecule type" value="Genomic_DNA"/>
</dbReference>
<keyword evidence="1" id="KW-0472">Membrane</keyword>
<evidence type="ECO:0000313" key="2">
    <source>
        <dbReference type="EMBL" id="SFI28524.1"/>
    </source>
</evidence>
<dbReference type="Proteomes" id="UP000199548">
    <property type="component" value="Unassembled WGS sequence"/>
</dbReference>
<keyword evidence="1" id="KW-1133">Transmembrane helix</keyword>
<dbReference type="AlphaFoldDB" id="A0A1I3GYF9"/>
<evidence type="ECO:0000313" key="3">
    <source>
        <dbReference type="Proteomes" id="UP000199548"/>
    </source>
</evidence>
<sequence>MKRFGAGAIGSTPFASAAHVRVMGHSQLECAMALFLSLLAGILFVTIALALPGLRQWRAARLLRAQQRAYNRQFLATLPPERMARHKAHLEAQKKADRAGNRALQLTYLLQGAACLSYFYVFFWLDDLAARLITSRAQELRIMRILLLECALMLLAGILWLQLKNRKPRSFVDRLKRIGIDCFGMLPVIFFTGIPLYSATCVVLFHVATKPETIAGTVTRAGLRHVGKVTNAYYADIAPLDGSDEVTARSYRSIHSWLTGYTVLVNRECAIQDLPVGLPVVLHGRRSEFGFALDEITSTAPCSHGGGS</sequence>
<name>A0A1I3GYF9_9BURK</name>
<organism evidence="2 3">
    <name type="scientific">Paraburkholderia megapolitana</name>
    <dbReference type="NCBI Taxonomy" id="420953"/>
    <lineage>
        <taxon>Bacteria</taxon>
        <taxon>Pseudomonadati</taxon>
        <taxon>Pseudomonadota</taxon>
        <taxon>Betaproteobacteria</taxon>
        <taxon>Burkholderiales</taxon>
        <taxon>Burkholderiaceae</taxon>
        <taxon>Paraburkholderia</taxon>
    </lineage>
</organism>
<reference evidence="2 3" key="1">
    <citation type="submission" date="2016-10" db="EMBL/GenBank/DDBJ databases">
        <authorList>
            <person name="de Groot N.N."/>
        </authorList>
    </citation>
    <scope>NUCLEOTIDE SEQUENCE [LARGE SCALE GENOMIC DNA]</scope>
    <source>
        <strain evidence="2 3">LMG 23650</strain>
    </source>
</reference>
<keyword evidence="3" id="KW-1185">Reference proteome</keyword>
<protein>
    <submittedName>
        <fullName evidence="2">Uncharacterized protein</fullName>
    </submittedName>
</protein>
<evidence type="ECO:0000256" key="1">
    <source>
        <dbReference type="SAM" id="Phobius"/>
    </source>
</evidence>
<feature type="transmembrane region" description="Helical" evidence="1">
    <location>
        <begin position="33"/>
        <end position="54"/>
    </location>
</feature>
<feature type="transmembrane region" description="Helical" evidence="1">
    <location>
        <begin position="142"/>
        <end position="161"/>
    </location>
</feature>